<dbReference type="Proteomes" id="UP000550508">
    <property type="component" value="Unassembled WGS sequence"/>
</dbReference>
<dbReference type="PANTHER" id="PTHR36924:SF1">
    <property type="entry name" value="ANTITOXIN HIGA-1"/>
    <property type="match status" value="1"/>
</dbReference>
<dbReference type="CDD" id="cd00093">
    <property type="entry name" value="HTH_XRE"/>
    <property type="match status" value="1"/>
</dbReference>
<dbReference type="PROSITE" id="PS50943">
    <property type="entry name" value="HTH_CROC1"/>
    <property type="match status" value="1"/>
</dbReference>
<evidence type="ECO:0000256" key="1">
    <source>
        <dbReference type="ARBA" id="ARBA00023125"/>
    </source>
</evidence>
<dbReference type="GO" id="GO:0003677">
    <property type="term" value="F:DNA binding"/>
    <property type="evidence" value="ECO:0007669"/>
    <property type="project" value="UniProtKB-KW"/>
</dbReference>
<accession>A0A849VU73</accession>
<sequence length="92" mass="10600">MNTSANRWTPHWAIHPGQHLLECIQSRGLSVEDFADRTDLPATTLDAIISGRHPITYDIALRIGRSFGIMPDFWFLLQSKWHRQQETMKTPA</sequence>
<dbReference type="Gene3D" id="1.10.260.40">
    <property type="entry name" value="lambda repressor-like DNA-binding domains"/>
    <property type="match status" value="1"/>
</dbReference>
<evidence type="ECO:0000259" key="2">
    <source>
        <dbReference type="PROSITE" id="PS50943"/>
    </source>
</evidence>
<organism evidence="3 4">
    <name type="scientific">Phyllobacterium pellucidum</name>
    <dbReference type="NCBI Taxonomy" id="2740464"/>
    <lineage>
        <taxon>Bacteria</taxon>
        <taxon>Pseudomonadati</taxon>
        <taxon>Pseudomonadota</taxon>
        <taxon>Alphaproteobacteria</taxon>
        <taxon>Hyphomicrobiales</taxon>
        <taxon>Phyllobacteriaceae</taxon>
        <taxon>Phyllobacterium</taxon>
    </lineage>
</organism>
<dbReference type="PANTHER" id="PTHR36924">
    <property type="entry name" value="ANTITOXIN HIGA-1"/>
    <property type="match status" value="1"/>
</dbReference>
<keyword evidence="4" id="KW-1185">Reference proteome</keyword>
<proteinExistence type="predicted"/>
<dbReference type="Pfam" id="PF01381">
    <property type="entry name" value="HTH_3"/>
    <property type="match status" value="1"/>
</dbReference>
<dbReference type="SUPFAM" id="SSF47413">
    <property type="entry name" value="lambda repressor-like DNA-binding domains"/>
    <property type="match status" value="1"/>
</dbReference>
<dbReference type="EMBL" id="JABUMX010000006">
    <property type="protein sequence ID" value="NTS33511.1"/>
    <property type="molecule type" value="Genomic_DNA"/>
</dbReference>
<gene>
    <name evidence="3" type="ORF">HQ945_19830</name>
</gene>
<protein>
    <submittedName>
        <fullName evidence="3">HigA family addiction module antidote protein</fullName>
    </submittedName>
</protein>
<feature type="domain" description="HTH cro/C1-type" evidence="2">
    <location>
        <begin position="20"/>
        <end position="73"/>
    </location>
</feature>
<dbReference type="InterPro" id="IPR013430">
    <property type="entry name" value="Toxin_antidote_HigA"/>
</dbReference>
<keyword evidence="1" id="KW-0238">DNA-binding</keyword>
<name>A0A849VU73_9HYPH</name>
<dbReference type="NCBIfam" id="TIGR02607">
    <property type="entry name" value="antidote_HigA"/>
    <property type="match status" value="1"/>
</dbReference>
<dbReference type="InterPro" id="IPR010982">
    <property type="entry name" value="Lambda_DNA-bd_dom_sf"/>
</dbReference>
<evidence type="ECO:0000313" key="4">
    <source>
        <dbReference type="Proteomes" id="UP000550508"/>
    </source>
</evidence>
<dbReference type="InterPro" id="IPR001387">
    <property type="entry name" value="Cro/C1-type_HTH"/>
</dbReference>
<comment type="caution">
    <text evidence="3">The sequence shown here is derived from an EMBL/GenBank/DDBJ whole genome shotgun (WGS) entry which is preliminary data.</text>
</comment>
<dbReference type="RefSeq" id="WP_162737156.1">
    <property type="nucleotide sequence ID" value="NZ_JABUMX010000006.1"/>
</dbReference>
<dbReference type="AlphaFoldDB" id="A0A849VU73"/>
<evidence type="ECO:0000313" key="3">
    <source>
        <dbReference type="EMBL" id="NTS33511.1"/>
    </source>
</evidence>
<reference evidence="3 4" key="1">
    <citation type="submission" date="2020-05" db="EMBL/GenBank/DDBJ databases">
        <authorList>
            <person name="Kim M.K."/>
        </authorList>
    </citation>
    <scope>NUCLEOTIDE SEQUENCE [LARGE SCALE GENOMIC DNA]</scope>
    <source>
        <strain evidence="3 4">BT25</strain>
    </source>
</reference>